<dbReference type="Proteomes" id="UP000814140">
    <property type="component" value="Unassembled WGS sequence"/>
</dbReference>
<dbReference type="EMBL" id="MU277188">
    <property type="protein sequence ID" value="KAI0068096.1"/>
    <property type="molecule type" value="Genomic_DNA"/>
</dbReference>
<protein>
    <submittedName>
        <fullName evidence="1">Uncharacterized protein</fullName>
    </submittedName>
</protein>
<sequence length="578" mass="66642">MSTIPTPPPFPPNPLATQTYDQWENDTIKGYLSVQPDPTVPDSPAQIAQNRQLARRYKARMDLIVNNFAVLLQNRHDLKLADTLSEAKWKRYVLLARLFPINDLPTEILSNILRYVVWSTKDASESTLRRLQVTWVCHHWREMAIADQTLWNTIWFRDLPPYERSFNFFHRAGTAALDIRFNEDKRFLATGDAQYKLTGERMEKILDVIMTKVDQIRMLILVIDSWPPVLALFDRLRNSPRVPKWLERVEIHRTGRPYIWPGPDLPSPEFIAGTSLCAGNAPALHFLCLNGVHVNWNTSPMVNLTTLDLRRMPMSVGMTLQRFRDVLRASPKLKKLSLDGAGPFRPKDWNFSMVLPPIDLPDLTTALFGDFSMTYAIYAISNIHAPNVRDLSLVNMTGEDYGLFCKFMVGRFPNVVVLTMYTLQVEDTPQNTRYMVQWLMSMPLVQYLRVAALGQHMFYPFMMDGRYHLRDDFPLMLTPAQKAEIDAKYPREKIFPRLATLEFQHVDTDMIVNFGIGRRTVVGCPLKKIYINAVWMLHITATDRMKLFSISPVFICRSGNATPEEEKLYEIYSFGVAG</sequence>
<organism evidence="1 2">
    <name type="scientific">Artomyces pyxidatus</name>
    <dbReference type="NCBI Taxonomy" id="48021"/>
    <lineage>
        <taxon>Eukaryota</taxon>
        <taxon>Fungi</taxon>
        <taxon>Dikarya</taxon>
        <taxon>Basidiomycota</taxon>
        <taxon>Agaricomycotina</taxon>
        <taxon>Agaricomycetes</taxon>
        <taxon>Russulales</taxon>
        <taxon>Auriscalpiaceae</taxon>
        <taxon>Artomyces</taxon>
    </lineage>
</organism>
<accession>A0ACB8TI38</accession>
<reference evidence="1" key="1">
    <citation type="submission" date="2021-03" db="EMBL/GenBank/DDBJ databases">
        <authorList>
            <consortium name="DOE Joint Genome Institute"/>
            <person name="Ahrendt S."/>
            <person name="Looney B.P."/>
            <person name="Miyauchi S."/>
            <person name="Morin E."/>
            <person name="Drula E."/>
            <person name="Courty P.E."/>
            <person name="Chicoki N."/>
            <person name="Fauchery L."/>
            <person name="Kohler A."/>
            <person name="Kuo A."/>
            <person name="Labutti K."/>
            <person name="Pangilinan J."/>
            <person name="Lipzen A."/>
            <person name="Riley R."/>
            <person name="Andreopoulos W."/>
            <person name="He G."/>
            <person name="Johnson J."/>
            <person name="Barry K.W."/>
            <person name="Grigoriev I.V."/>
            <person name="Nagy L."/>
            <person name="Hibbett D."/>
            <person name="Henrissat B."/>
            <person name="Matheny P.B."/>
            <person name="Labbe J."/>
            <person name="Martin F."/>
        </authorList>
    </citation>
    <scope>NUCLEOTIDE SEQUENCE</scope>
    <source>
        <strain evidence="1">HHB10654</strain>
    </source>
</reference>
<evidence type="ECO:0000313" key="1">
    <source>
        <dbReference type="EMBL" id="KAI0068096.1"/>
    </source>
</evidence>
<name>A0ACB8TI38_9AGAM</name>
<reference evidence="1" key="2">
    <citation type="journal article" date="2022" name="New Phytol.">
        <title>Evolutionary transition to the ectomycorrhizal habit in the genomes of a hyperdiverse lineage of mushroom-forming fungi.</title>
        <authorList>
            <person name="Looney B."/>
            <person name="Miyauchi S."/>
            <person name="Morin E."/>
            <person name="Drula E."/>
            <person name="Courty P.E."/>
            <person name="Kohler A."/>
            <person name="Kuo A."/>
            <person name="LaButti K."/>
            <person name="Pangilinan J."/>
            <person name="Lipzen A."/>
            <person name="Riley R."/>
            <person name="Andreopoulos W."/>
            <person name="He G."/>
            <person name="Johnson J."/>
            <person name="Nolan M."/>
            <person name="Tritt A."/>
            <person name="Barry K.W."/>
            <person name="Grigoriev I.V."/>
            <person name="Nagy L.G."/>
            <person name="Hibbett D."/>
            <person name="Henrissat B."/>
            <person name="Matheny P.B."/>
            <person name="Labbe J."/>
            <person name="Martin F.M."/>
        </authorList>
    </citation>
    <scope>NUCLEOTIDE SEQUENCE</scope>
    <source>
        <strain evidence="1">HHB10654</strain>
    </source>
</reference>
<proteinExistence type="predicted"/>
<evidence type="ECO:0000313" key="2">
    <source>
        <dbReference type="Proteomes" id="UP000814140"/>
    </source>
</evidence>
<comment type="caution">
    <text evidence="1">The sequence shown here is derived from an EMBL/GenBank/DDBJ whole genome shotgun (WGS) entry which is preliminary data.</text>
</comment>
<keyword evidence="2" id="KW-1185">Reference proteome</keyword>
<gene>
    <name evidence="1" type="ORF">BV25DRAFT_1818464</name>
</gene>